<organism evidence="1">
    <name type="scientific">Arion vulgaris</name>
    <dbReference type="NCBI Taxonomy" id="1028688"/>
    <lineage>
        <taxon>Eukaryota</taxon>
        <taxon>Metazoa</taxon>
        <taxon>Spiralia</taxon>
        <taxon>Lophotrochozoa</taxon>
        <taxon>Mollusca</taxon>
        <taxon>Gastropoda</taxon>
        <taxon>Heterobranchia</taxon>
        <taxon>Euthyneura</taxon>
        <taxon>Panpulmonata</taxon>
        <taxon>Eupulmonata</taxon>
        <taxon>Stylommatophora</taxon>
        <taxon>Helicina</taxon>
        <taxon>Arionoidea</taxon>
        <taxon>Arionidae</taxon>
        <taxon>Arion</taxon>
    </lineage>
</organism>
<accession>A0A0B6Z2E8</accession>
<reference evidence="1" key="1">
    <citation type="submission" date="2014-12" db="EMBL/GenBank/DDBJ databases">
        <title>Insight into the proteome of Arion vulgaris.</title>
        <authorList>
            <person name="Aradska J."/>
            <person name="Bulat T."/>
            <person name="Smidak R."/>
            <person name="Sarate P."/>
            <person name="Gangsoo J."/>
            <person name="Sialana F."/>
            <person name="Bilban M."/>
            <person name="Lubec G."/>
        </authorList>
    </citation>
    <scope>NUCLEOTIDE SEQUENCE</scope>
    <source>
        <tissue evidence="1">Skin</tissue>
    </source>
</reference>
<protein>
    <submittedName>
        <fullName evidence="1">Uncharacterized protein</fullName>
    </submittedName>
</protein>
<name>A0A0B6Z2E8_9EUPU</name>
<gene>
    <name evidence="1" type="primary">ORF45980</name>
</gene>
<dbReference type="AlphaFoldDB" id="A0A0B6Z2E8"/>
<proteinExistence type="predicted"/>
<evidence type="ECO:0000313" key="1">
    <source>
        <dbReference type="EMBL" id="CEK62718.1"/>
    </source>
</evidence>
<sequence>MKIPALSHLQSSFGKDYRFPCNLESEYSFSVGRTRESTILGIETLYVADWLVAIERTSQYSGWALSHRY</sequence>
<dbReference type="EMBL" id="HACG01015853">
    <property type="protein sequence ID" value="CEK62718.1"/>
    <property type="molecule type" value="Transcribed_RNA"/>
</dbReference>